<keyword evidence="3" id="KW-0677">Repeat</keyword>
<evidence type="ECO:0000313" key="9">
    <source>
        <dbReference type="Proteomes" id="UP000814243"/>
    </source>
</evidence>
<protein>
    <submittedName>
        <fullName evidence="8">Uncharacterized protein</fullName>
    </submittedName>
</protein>
<dbReference type="EMBL" id="JACEFF010000514">
    <property type="protein sequence ID" value="KAH9636107.1"/>
    <property type="molecule type" value="Genomic_DNA"/>
</dbReference>
<sequence length="831" mass="94515">MSILVINLMVLRRSWQKITMLLYKGINLMRFYFASVILLTCVCCKHVDRKTNNSTIKSMIVEGIMKKVSNLTLGALSKVSDKKKEAILNKIENKFIKSAKSMGLDSDKYVKFILEEFKRKAFEPNKDDKKNASELIRKSVMIRTKEAPSLRINIDSKTKEEVIRDIANKIESLARRFIKDAKTVEGKKQVLEKIKKRIIDSAKQNHIRIHSQHNELKTYNSLIEKGLELSIQNMLEQETVGRRTDTQVLNKMDEPIMAKYKRKDEEVDAFNDVELSIEEINRYKKLISHTLNDTSIDPRCDAVIKDTCLNIQSFGKISCDNKMISIVHLCDGVSDCMDISDEKNCTAQAMDKVRKAGSVMKDIEASIHQRCFATASSYLLSSHNQMLRDVLRTEMGYLEKLQAKPDSKAAEKEKPNDKDAFLQRTVNDVNLVLNTLSYALDGTLCARFALDPDEVFTRKLNDEFDDLIGRPQEPGWSPKSCSCEGQYCKDPDCEGMCKRICWERYSLSRWGCQALNTATSVSLDTICDGKLDCFDESDEEQCTTDAISTKFDAIKKFNDVLDILSGKSKSYEYKRSHKKVLALHNTVRQLQKQTLKTNYDSHVIKDLRDEGFLQLVSIFDDLIQTSTLDELDEEYLTLLSINEKLVVALKLSHTGNEKIISPEGCYCRDGLCALRRCSKSCIHSCLAEPLLTRYSCSLSNVSVPIDTICNGKSNCLNGEDEKDCVKDVCRAHHLILLRHKLKNIGVNDRSSVMTEVLDSWKSKVLAAIYIAESAERPNHKIMVDVINHVLKDLVMAFASMDEFKRSTTDHALKEFEAISKTVMDTLKSCSY</sequence>
<dbReference type="SMART" id="SM00192">
    <property type="entry name" value="LDLa"/>
    <property type="match status" value="3"/>
</dbReference>
<evidence type="ECO:0000313" key="8">
    <source>
        <dbReference type="EMBL" id="KAH9636107.1"/>
    </source>
</evidence>
<accession>A0A922SF68</accession>
<dbReference type="InterPro" id="IPR002172">
    <property type="entry name" value="LDrepeatLR_classA_rpt"/>
</dbReference>
<evidence type="ECO:0000256" key="6">
    <source>
        <dbReference type="ARBA" id="ARBA00023157"/>
    </source>
</evidence>
<dbReference type="GO" id="GO:0005886">
    <property type="term" value="C:plasma membrane"/>
    <property type="evidence" value="ECO:0007669"/>
    <property type="project" value="TreeGrafter"/>
</dbReference>
<comment type="subcellular location">
    <subcellularLocation>
        <location evidence="1">Membrane</location>
        <topology evidence="1">Single-pass membrane protein</topology>
    </subcellularLocation>
</comment>
<dbReference type="GO" id="GO:0016192">
    <property type="term" value="P:vesicle-mediated transport"/>
    <property type="evidence" value="ECO:0007669"/>
    <property type="project" value="UniProtKB-ARBA"/>
</dbReference>
<gene>
    <name evidence="8" type="ORF">HF086_008407</name>
</gene>
<keyword evidence="5" id="KW-0472">Membrane</keyword>
<evidence type="ECO:0000256" key="3">
    <source>
        <dbReference type="ARBA" id="ARBA00022737"/>
    </source>
</evidence>
<reference evidence="8" key="1">
    <citation type="journal article" date="2021" name="G3 (Bethesda)">
        <title>Genome and transcriptome analysis of the beet armyworm Spodoptera exigua reveals targets for pest control. .</title>
        <authorList>
            <person name="Simon S."/>
            <person name="Breeschoten T."/>
            <person name="Jansen H.J."/>
            <person name="Dirks R.P."/>
            <person name="Schranz M.E."/>
            <person name="Ros V.I.D."/>
        </authorList>
    </citation>
    <scope>NUCLEOTIDE SEQUENCE</scope>
    <source>
        <strain evidence="8">TB_SE_WUR_2020</strain>
    </source>
</reference>
<dbReference type="Gene3D" id="4.10.400.10">
    <property type="entry name" value="Low-density Lipoprotein Receptor"/>
    <property type="match status" value="1"/>
</dbReference>
<dbReference type="Proteomes" id="UP000814243">
    <property type="component" value="Unassembled WGS sequence"/>
</dbReference>
<keyword evidence="6 7" id="KW-1015">Disulfide bond</keyword>
<comment type="caution">
    <text evidence="8">The sequence shown here is derived from an EMBL/GenBank/DDBJ whole genome shotgun (WGS) entry which is preliminary data.</text>
</comment>
<evidence type="ECO:0000256" key="7">
    <source>
        <dbReference type="PROSITE-ProRule" id="PRU00124"/>
    </source>
</evidence>
<keyword evidence="2" id="KW-0812">Transmembrane</keyword>
<evidence type="ECO:0000256" key="2">
    <source>
        <dbReference type="ARBA" id="ARBA00022692"/>
    </source>
</evidence>
<dbReference type="PANTHER" id="PTHR24270">
    <property type="entry name" value="LOW-DENSITY LIPOPROTEIN RECEPTOR-RELATED"/>
    <property type="match status" value="1"/>
</dbReference>
<organism evidence="8 9">
    <name type="scientific">Spodoptera exigua</name>
    <name type="common">Beet armyworm</name>
    <name type="synonym">Noctua fulgens</name>
    <dbReference type="NCBI Taxonomy" id="7107"/>
    <lineage>
        <taxon>Eukaryota</taxon>
        <taxon>Metazoa</taxon>
        <taxon>Ecdysozoa</taxon>
        <taxon>Arthropoda</taxon>
        <taxon>Hexapoda</taxon>
        <taxon>Insecta</taxon>
        <taxon>Pterygota</taxon>
        <taxon>Neoptera</taxon>
        <taxon>Endopterygota</taxon>
        <taxon>Lepidoptera</taxon>
        <taxon>Glossata</taxon>
        <taxon>Ditrysia</taxon>
        <taxon>Noctuoidea</taxon>
        <taxon>Noctuidae</taxon>
        <taxon>Amphipyrinae</taxon>
        <taxon>Spodoptera</taxon>
    </lineage>
</organism>
<comment type="caution">
    <text evidence="7">Lacks conserved residue(s) required for the propagation of feature annotation.</text>
</comment>
<proteinExistence type="predicted"/>
<keyword evidence="4" id="KW-1133">Transmembrane helix</keyword>
<dbReference type="SUPFAM" id="SSF57424">
    <property type="entry name" value="LDL receptor-like module"/>
    <property type="match status" value="1"/>
</dbReference>
<feature type="disulfide bond" evidence="7">
    <location>
        <begin position="709"/>
        <end position="724"/>
    </location>
</feature>
<dbReference type="CDD" id="cd00112">
    <property type="entry name" value="LDLa"/>
    <property type="match status" value="1"/>
</dbReference>
<dbReference type="AlphaFoldDB" id="A0A922SF68"/>
<feature type="disulfide bond" evidence="7">
    <location>
        <begin position="330"/>
        <end position="345"/>
    </location>
</feature>
<dbReference type="InterPro" id="IPR050685">
    <property type="entry name" value="LDLR"/>
</dbReference>
<evidence type="ECO:0000256" key="4">
    <source>
        <dbReference type="ARBA" id="ARBA00022989"/>
    </source>
</evidence>
<name>A0A922SF68_SPOEX</name>
<evidence type="ECO:0000256" key="5">
    <source>
        <dbReference type="ARBA" id="ARBA00023136"/>
    </source>
</evidence>
<dbReference type="PROSITE" id="PS50068">
    <property type="entry name" value="LDLRA_2"/>
    <property type="match status" value="2"/>
</dbReference>
<dbReference type="InterPro" id="IPR036055">
    <property type="entry name" value="LDL_receptor-like_sf"/>
</dbReference>
<evidence type="ECO:0000256" key="1">
    <source>
        <dbReference type="ARBA" id="ARBA00004167"/>
    </source>
</evidence>
<dbReference type="PRINTS" id="PR00261">
    <property type="entry name" value="LDLRECEPTOR"/>
</dbReference>